<organism evidence="10 11">
    <name type="scientific">Trametes pubescens</name>
    <name type="common">White-rot fungus</name>
    <dbReference type="NCBI Taxonomy" id="154538"/>
    <lineage>
        <taxon>Eukaryota</taxon>
        <taxon>Fungi</taxon>
        <taxon>Dikarya</taxon>
        <taxon>Basidiomycota</taxon>
        <taxon>Agaricomycotina</taxon>
        <taxon>Agaricomycetes</taxon>
        <taxon>Polyporales</taxon>
        <taxon>Polyporaceae</taxon>
        <taxon>Trametes</taxon>
    </lineage>
</organism>
<evidence type="ECO:0000256" key="9">
    <source>
        <dbReference type="ARBA" id="ARBA00031547"/>
    </source>
</evidence>
<dbReference type="Proteomes" id="UP000184267">
    <property type="component" value="Unassembled WGS sequence"/>
</dbReference>
<evidence type="ECO:0000256" key="7">
    <source>
        <dbReference type="ARBA" id="ARBA00022840"/>
    </source>
</evidence>
<dbReference type="EMBL" id="MNAD01000194">
    <property type="protein sequence ID" value="OJT15131.1"/>
    <property type="molecule type" value="Genomic_DNA"/>
</dbReference>
<protein>
    <recommendedName>
        <fullName evidence="9">Selenoprotein O</fullName>
    </recommendedName>
</protein>
<evidence type="ECO:0000256" key="5">
    <source>
        <dbReference type="ARBA" id="ARBA00022723"/>
    </source>
</evidence>
<comment type="similarity">
    <text evidence="2">Belongs to the SELO family.</text>
</comment>
<comment type="cofactor">
    <cofactor evidence="1">
        <name>Mg(2+)</name>
        <dbReference type="ChEBI" id="CHEBI:18420"/>
    </cofactor>
</comment>
<dbReference type="OMA" id="HVVNLNA"/>
<gene>
    <name evidence="10" type="ORF">TRAPUB_8303</name>
</gene>
<sequence length="751" mass="82780">MSHTVNATSPLVANGAHTHARVPISALPLPPPSHSLTHNLTPDPHTPTPAAWHAIRGTRPSVQRRARLLAPPAHFSYVAPFPVPFPFRVEYPDEEDGDGEAQVAAVERWLVDREALREVPGAAVQGEATEGTQRLLRKYVAEKRDEERVLIGLAETGWRDCVPHLDVGDAFDLLGHPALSATPTGGAAAITNGDPATTSEASAAARQELIDVLSGHALLANCEGDDPQTQWAPWSVRYSGHQFGNWAGQLGDGRAISLLSTPHPDDPTTTYELQLKGPGRTPFSRMADGLAVLRSSIREFLCSEAMHALSIPTTRSLALISLPKLPVERETMEYASVLTRVAPSFIRIGSFEALNPPANMFFFGGGQQKADLDALRILGEWGARRVLKLEGVQWRGEPGVDGPGDAWGKELVYEVARRNARMVAGWQAYGFMHGVINTDNVSILGLTIDYGPYAFMDVFDPLHICNHSDDGGRYAYKFQPSMIIYALRSLLNALAPLIGAEDALGNKAVSPGWADTASPEQLQEWTARGLALAKDEMERIAEEACAVEYGRHMHARLALRRFDADDESRLARPLLDLLRDHALDFHGSFRRLARLRPAVVRDEAALEAFVGRLLELCPEPERLDRARARSDWKAWLEKYAARIESERGLWEGVADADVDAQREAAAKTANPRFVLRQWLLEEVIKKVETDAESGRRVLRKVLHMACNPFEPWGAEGDESDESLLDTEVKEERRYCGMGERKLLGFQCSCSS</sequence>
<dbReference type="GO" id="GO:0005524">
    <property type="term" value="F:ATP binding"/>
    <property type="evidence" value="ECO:0007669"/>
    <property type="project" value="UniProtKB-KW"/>
</dbReference>
<evidence type="ECO:0000256" key="2">
    <source>
        <dbReference type="ARBA" id="ARBA00009747"/>
    </source>
</evidence>
<evidence type="ECO:0000256" key="3">
    <source>
        <dbReference type="ARBA" id="ARBA00022679"/>
    </source>
</evidence>
<dbReference type="PANTHER" id="PTHR32057:SF14">
    <property type="entry name" value="PROTEIN ADENYLYLTRANSFERASE SELO, MITOCHONDRIAL"/>
    <property type="match status" value="1"/>
</dbReference>
<keyword evidence="8" id="KW-0460">Magnesium</keyword>
<proteinExistence type="inferred from homology"/>
<evidence type="ECO:0000256" key="6">
    <source>
        <dbReference type="ARBA" id="ARBA00022741"/>
    </source>
</evidence>
<evidence type="ECO:0000256" key="1">
    <source>
        <dbReference type="ARBA" id="ARBA00001946"/>
    </source>
</evidence>
<name>A0A1M2W5J3_TRAPU</name>
<dbReference type="AlphaFoldDB" id="A0A1M2W5J3"/>
<evidence type="ECO:0000256" key="8">
    <source>
        <dbReference type="ARBA" id="ARBA00022842"/>
    </source>
</evidence>
<dbReference type="InterPro" id="IPR003846">
    <property type="entry name" value="SelO"/>
</dbReference>
<dbReference type="PANTHER" id="PTHR32057">
    <property type="entry name" value="PROTEIN ADENYLYLTRANSFERASE SELO, MITOCHONDRIAL"/>
    <property type="match status" value="1"/>
</dbReference>
<dbReference type="Pfam" id="PF02696">
    <property type="entry name" value="SelO"/>
    <property type="match status" value="2"/>
</dbReference>
<dbReference type="GO" id="GO:0046872">
    <property type="term" value="F:metal ion binding"/>
    <property type="evidence" value="ECO:0007669"/>
    <property type="project" value="UniProtKB-KW"/>
</dbReference>
<evidence type="ECO:0000313" key="11">
    <source>
        <dbReference type="Proteomes" id="UP000184267"/>
    </source>
</evidence>
<dbReference type="OrthoDB" id="10254721at2759"/>
<keyword evidence="4" id="KW-0548">Nucleotidyltransferase</keyword>
<keyword evidence="3" id="KW-0808">Transferase</keyword>
<keyword evidence="7" id="KW-0067">ATP-binding</keyword>
<comment type="caution">
    <text evidence="10">The sequence shown here is derived from an EMBL/GenBank/DDBJ whole genome shotgun (WGS) entry which is preliminary data.</text>
</comment>
<reference evidence="10 11" key="1">
    <citation type="submission" date="2016-10" db="EMBL/GenBank/DDBJ databases">
        <title>Genome sequence of the basidiomycete white-rot fungus Trametes pubescens.</title>
        <authorList>
            <person name="Makela M.R."/>
            <person name="Granchi Z."/>
            <person name="Peng M."/>
            <person name="De Vries R.P."/>
            <person name="Grigoriev I."/>
            <person name="Riley R."/>
            <person name="Hilden K."/>
        </authorList>
    </citation>
    <scope>NUCLEOTIDE SEQUENCE [LARGE SCALE GENOMIC DNA]</scope>
    <source>
        <strain evidence="10 11">FBCC735</strain>
    </source>
</reference>
<keyword evidence="11" id="KW-1185">Reference proteome</keyword>
<evidence type="ECO:0000256" key="4">
    <source>
        <dbReference type="ARBA" id="ARBA00022695"/>
    </source>
</evidence>
<evidence type="ECO:0000313" key="10">
    <source>
        <dbReference type="EMBL" id="OJT15131.1"/>
    </source>
</evidence>
<accession>A0A1M2W5J3</accession>
<dbReference type="STRING" id="154538.A0A1M2W5J3"/>
<dbReference type="GO" id="GO:0005739">
    <property type="term" value="C:mitochondrion"/>
    <property type="evidence" value="ECO:0007669"/>
    <property type="project" value="TreeGrafter"/>
</dbReference>
<keyword evidence="6" id="KW-0547">Nucleotide-binding</keyword>
<dbReference type="GO" id="GO:0070733">
    <property type="term" value="F:AMPylase activity"/>
    <property type="evidence" value="ECO:0007669"/>
    <property type="project" value="TreeGrafter"/>
</dbReference>
<keyword evidence="5" id="KW-0479">Metal-binding</keyword>